<dbReference type="Gene3D" id="3.30.565.10">
    <property type="entry name" value="Histidine kinase-like ATPase, C-terminal domain"/>
    <property type="match status" value="1"/>
</dbReference>
<dbReference type="GO" id="GO:0005524">
    <property type="term" value="F:ATP binding"/>
    <property type="evidence" value="ECO:0007669"/>
    <property type="project" value="UniProtKB-KW"/>
</dbReference>
<organism evidence="9 10">
    <name type="scientific">Allosphingosinicella deserti</name>
    <dbReference type="NCBI Taxonomy" id="2116704"/>
    <lineage>
        <taxon>Bacteria</taxon>
        <taxon>Pseudomonadati</taxon>
        <taxon>Pseudomonadota</taxon>
        <taxon>Alphaproteobacteria</taxon>
        <taxon>Sphingomonadales</taxon>
        <taxon>Sphingomonadaceae</taxon>
        <taxon>Allosphingosinicella</taxon>
    </lineage>
</organism>
<keyword evidence="7" id="KW-0067">ATP-binding</keyword>
<dbReference type="GO" id="GO:0004673">
    <property type="term" value="F:protein histidine kinase activity"/>
    <property type="evidence" value="ECO:0007669"/>
    <property type="project" value="UniProtKB-EC"/>
</dbReference>
<dbReference type="PANTHER" id="PTHR41523">
    <property type="entry name" value="TWO-COMPONENT SYSTEM SENSOR PROTEIN"/>
    <property type="match status" value="1"/>
</dbReference>
<name>A0A2P7QI97_9SPHN</name>
<dbReference type="Pfam" id="PF08447">
    <property type="entry name" value="PAS_3"/>
    <property type="match status" value="1"/>
</dbReference>
<keyword evidence="6 9" id="KW-0418">Kinase</keyword>
<evidence type="ECO:0000313" key="9">
    <source>
        <dbReference type="EMBL" id="PSJ37679.1"/>
    </source>
</evidence>
<evidence type="ECO:0000313" key="10">
    <source>
        <dbReference type="Proteomes" id="UP000241167"/>
    </source>
</evidence>
<keyword evidence="3" id="KW-0597">Phosphoprotein</keyword>
<evidence type="ECO:0000256" key="7">
    <source>
        <dbReference type="ARBA" id="ARBA00022840"/>
    </source>
</evidence>
<evidence type="ECO:0000256" key="2">
    <source>
        <dbReference type="ARBA" id="ARBA00012438"/>
    </source>
</evidence>
<dbReference type="Pfam" id="PF07536">
    <property type="entry name" value="HWE_HK"/>
    <property type="match status" value="1"/>
</dbReference>
<comment type="catalytic activity">
    <reaction evidence="1">
        <text>ATP + protein L-histidine = ADP + protein N-phospho-L-histidine.</text>
        <dbReference type="EC" id="2.7.13.3"/>
    </reaction>
</comment>
<keyword evidence="5" id="KW-0547">Nucleotide-binding</keyword>
<dbReference type="AlphaFoldDB" id="A0A2P7QI97"/>
<evidence type="ECO:0000256" key="5">
    <source>
        <dbReference type="ARBA" id="ARBA00022741"/>
    </source>
</evidence>
<dbReference type="PANTHER" id="PTHR41523:SF8">
    <property type="entry name" value="ETHYLENE RESPONSE SENSOR PROTEIN"/>
    <property type="match status" value="1"/>
</dbReference>
<dbReference type="SUPFAM" id="SSF55785">
    <property type="entry name" value="PYP-like sensor domain (PAS domain)"/>
    <property type="match status" value="1"/>
</dbReference>
<keyword evidence="4" id="KW-0808">Transferase</keyword>
<dbReference type="SUPFAM" id="SSF55874">
    <property type="entry name" value="ATPase domain of HSP90 chaperone/DNA topoisomerase II/histidine kinase"/>
    <property type="match status" value="1"/>
</dbReference>
<evidence type="ECO:0000256" key="1">
    <source>
        <dbReference type="ARBA" id="ARBA00000085"/>
    </source>
</evidence>
<evidence type="ECO:0000256" key="4">
    <source>
        <dbReference type="ARBA" id="ARBA00022679"/>
    </source>
</evidence>
<dbReference type="OrthoDB" id="9760752at2"/>
<sequence>MDERAFGLWGMQWAEAVTFADLSTHIHPADRDRVQAAFTATRSVPGPYEIDFRIMVGDDIRWISARGQAAELDAPEAPMFGIFLDVTGRKQAEEGNELLAGEMSHRVKNLLAIATGLTQITSRSAESVEEMTGQLTRRLISLGRAHDLVRPLPGEQGKAALLGDLMAVLLSPYEDTGAFSGRIRVAVPRMGVGEATATTLAMVVHELATNSVKHGALSASTGSLDVSGRTEDGEVHVTWAETGGPELKREPEMAGFGSRMIQRSVASQLAGSLTYDWQSSGLVATLVMRQDRMGR</sequence>
<evidence type="ECO:0000256" key="6">
    <source>
        <dbReference type="ARBA" id="ARBA00022777"/>
    </source>
</evidence>
<keyword evidence="10" id="KW-1185">Reference proteome</keyword>
<feature type="domain" description="Signal transduction histidine kinase HWE region" evidence="8">
    <location>
        <begin position="102"/>
        <end position="189"/>
    </location>
</feature>
<gene>
    <name evidence="9" type="ORF">C7I55_21705</name>
</gene>
<evidence type="ECO:0000256" key="3">
    <source>
        <dbReference type="ARBA" id="ARBA00022553"/>
    </source>
</evidence>
<proteinExistence type="predicted"/>
<dbReference type="EC" id="2.7.13.3" evidence="2"/>
<dbReference type="InterPro" id="IPR035965">
    <property type="entry name" value="PAS-like_dom_sf"/>
</dbReference>
<reference evidence="9 10" key="1">
    <citation type="submission" date="2018-03" db="EMBL/GenBank/DDBJ databases">
        <title>The draft genome of Sphingosinicella sp. GL-C-18.</title>
        <authorList>
            <person name="Liu L."/>
            <person name="Li L."/>
            <person name="Liang L."/>
            <person name="Zhang X."/>
            <person name="Wang T."/>
        </authorList>
    </citation>
    <scope>NUCLEOTIDE SEQUENCE [LARGE SCALE GENOMIC DNA]</scope>
    <source>
        <strain evidence="9 10">GL-C-18</strain>
    </source>
</reference>
<dbReference type="EMBL" id="PXYI01000008">
    <property type="protein sequence ID" value="PSJ37679.1"/>
    <property type="molecule type" value="Genomic_DNA"/>
</dbReference>
<dbReference type="InterPro" id="IPR013655">
    <property type="entry name" value="PAS_fold_3"/>
</dbReference>
<dbReference type="Gene3D" id="3.30.450.20">
    <property type="entry name" value="PAS domain"/>
    <property type="match status" value="2"/>
</dbReference>
<protein>
    <recommendedName>
        <fullName evidence="2">histidine kinase</fullName>
        <ecNumber evidence="2">2.7.13.3</ecNumber>
    </recommendedName>
</protein>
<accession>A0A2P7QI97</accession>
<evidence type="ECO:0000259" key="8">
    <source>
        <dbReference type="SMART" id="SM00911"/>
    </source>
</evidence>
<dbReference type="InterPro" id="IPR036890">
    <property type="entry name" value="HATPase_C_sf"/>
</dbReference>
<dbReference type="SMART" id="SM00911">
    <property type="entry name" value="HWE_HK"/>
    <property type="match status" value="1"/>
</dbReference>
<dbReference type="InterPro" id="IPR011102">
    <property type="entry name" value="Sig_transdc_His_kinase_HWE"/>
</dbReference>
<dbReference type="Proteomes" id="UP000241167">
    <property type="component" value="Unassembled WGS sequence"/>
</dbReference>
<comment type="caution">
    <text evidence="9">The sequence shown here is derived from an EMBL/GenBank/DDBJ whole genome shotgun (WGS) entry which is preliminary data.</text>
</comment>